<organism evidence="14 15">
    <name type="scientific">Purpureocillium lilacinum</name>
    <name type="common">Paecilomyces lilacinus</name>
    <dbReference type="NCBI Taxonomy" id="33203"/>
    <lineage>
        <taxon>Eukaryota</taxon>
        <taxon>Fungi</taxon>
        <taxon>Dikarya</taxon>
        <taxon>Ascomycota</taxon>
        <taxon>Pezizomycotina</taxon>
        <taxon>Sordariomycetes</taxon>
        <taxon>Hypocreomycetidae</taxon>
        <taxon>Hypocreales</taxon>
        <taxon>Ophiocordycipitaceae</taxon>
        <taxon>Purpureocillium</taxon>
    </lineage>
</organism>
<dbReference type="Pfam" id="PF00187">
    <property type="entry name" value="Chitin_bind_1"/>
    <property type="match status" value="1"/>
</dbReference>
<reference evidence="13" key="2">
    <citation type="submission" date="2023-11" db="EMBL/GenBank/DDBJ databases">
        <authorList>
            <person name="Beijen E."/>
            <person name="Ohm R.A."/>
        </authorList>
    </citation>
    <scope>NUCLEOTIDE SEQUENCE</scope>
    <source>
        <strain evidence="13">CBS 150709</strain>
    </source>
</reference>
<proteinExistence type="predicted"/>
<feature type="chain" id="PRO_5008103397" evidence="10">
    <location>
        <begin position="21"/>
        <end position="512"/>
    </location>
</feature>
<comment type="cofactor">
    <cofactor evidence="1">
        <name>Co(2+)</name>
        <dbReference type="ChEBI" id="CHEBI:48828"/>
    </cofactor>
</comment>
<feature type="compositionally biased region" description="Low complexity" evidence="9">
    <location>
        <begin position="385"/>
        <end position="405"/>
    </location>
</feature>
<evidence type="ECO:0000256" key="3">
    <source>
        <dbReference type="ARBA" id="ARBA00022723"/>
    </source>
</evidence>
<evidence type="ECO:0000259" key="12">
    <source>
        <dbReference type="PROSITE" id="PS51677"/>
    </source>
</evidence>
<evidence type="ECO:0000256" key="4">
    <source>
        <dbReference type="ARBA" id="ARBA00022729"/>
    </source>
</evidence>
<dbReference type="Gene3D" id="3.20.20.370">
    <property type="entry name" value="Glycoside hydrolase/deacetylase"/>
    <property type="match status" value="1"/>
</dbReference>
<evidence type="ECO:0000313" key="13">
    <source>
        <dbReference type="EMBL" id="KAK4090218.1"/>
    </source>
</evidence>
<dbReference type="GO" id="GO:0005975">
    <property type="term" value="P:carbohydrate metabolic process"/>
    <property type="evidence" value="ECO:0007669"/>
    <property type="project" value="InterPro"/>
</dbReference>
<keyword evidence="2 8" id="KW-0147">Chitin-binding</keyword>
<dbReference type="Pfam" id="PF01522">
    <property type="entry name" value="Polysacc_deac_1"/>
    <property type="match status" value="1"/>
</dbReference>
<dbReference type="PROSITE" id="PS00026">
    <property type="entry name" value="CHIT_BIND_I_1"/>
    <property type="match status" value="1"/>
</dbReference>
<dbReference type="InterPro" id="IPR011330">
    <property type="entry name" value="Glyco_hydro/deAcase_b/a-brl"/>
</dbReference>
<protein>
    <submittedName>
        <fullName evidence="13">CAZyme family CE4</fullName>
    </submittedName>
    <submittedName>
        <fullName evidence="14">Polysaccharide deacetylase</fullName>
    </submittedName>
</protein>
<dbReference type="InterPro" id="IPR001002">
    <property type="entry name" value="Chitin-bd_1"/>
</dbReference>
<evidence type="ECO:0000313" key="16">
    <source>
        <dbReference type="Proteomes" id="UP001287286"/>
    </source>
</evidence>
<keyword evidence="7" id="KW-0170">Cobalt</keyword>
<evidence type="ECO:0000313" key="15">
    <source>
        <dbReference type="Proteomes" id="UP000078240"/>
    </source>
</evidence>
<evidence type="ECO:0000256" key="7">
    <source>
        <dbReference type="ARBA" id="ARBA00023285"/>
    </source>
</evidence>
<dbReference type="PROSITE" id="PS51677">
    <property type="entry name" value="NODB"/>
    <property type="match status" value="1"/>
</dbReference>
<dbReference type="SUPFAM" id="SSF88713">
    <property type="entry name" value="Glycoside hydrolase/deacetylase"/>
    <property type="match status" value="1"/>
</dbReference>
<keyword evidence="6" id="KW-0119">Carbohydrate metabolism</keyword>
<dbReference type="CDD" id="cd10951">
    <property type="entry name" value="CE4_ClCDA_like"/>
    <property type="match status" value="1"/>
</dbReference>
<reference evidence="14 15" key="1">
    <citation type="submission" date="2016-01" db="EMBL/GenBank/DDBJ databases">
        <title>Biosynthesis of antibiotic leucinostatins and their inhibition on Phytophthora in bio-control Purpureocillium lilacinum.</title>
        <authorList>
            <person name="Wang G."/>
            <person name="Liu Z."/>
            <person name="Lin R."/>
            <person name="Li E."/>
            <person name="Mao Z."/>
            <person name="Ling J."/>
            <person name="Yin W."/>
            <person name="Xie B."/>
        </authorList>
    </citation>
    <scope>NUCLEOTIDE SEQUENCE [LARGE SCALE GENOMIC DNA]</scope>
    <source>
        <strain evidence="14">PLBJ-1</strain>
    </source>
</reference>
<comment type="caution">
    <text evidence="8">Lacks conserved residue(s) required for the propagation of feature annotation.</text>
</comment>
<evidence type="ECO:0000256" key="8">
    <source>
        <dbReference type="PROSITE-ProRule" id="PRU00261"/>
    </source>
</evidence>
<keyword evidence="16" id="KW-1185">Reference proteome</keyword>
<dbReference type="GO" id="GO:0046872">
    <property type="term" value="F:metal ion binding"/>
    <property type="evidence" value="ECO:0007669"/>
    <property type="project" value="UniProtKB-KW"/>
</dbReference>
<feature type="domain" description="NodB homology" evidence="12">
    <location>
        <begin position="111"/>
        <end position="305"/>
    </location>
</feature>
<dbReference type="Proteomes" id="UP000078240">
    <property type="component" value="Unassembled WGS sequence"/>
</dbReference>
<dbReference type="InterPro" id="IPR036861">
    <property type="entry name" value="Endochitinase-like_sf"/>
</dbReference>
<feature type="disulfide bond" evidence="8">
    <location>
        <begin position="485"/>
        <end position="499"/>
    </location>
</feature>
<feature type="signal peptide" evidence="10">
    <location>
        <begin position="1"/>
        <end position="20"/>
    </location>
</feature>
<dbReference type="InterPro" id="IPR002509">
    <property type="entry name" value="NODB_dom"/>
</dbReference>
<dbReference type="GO" id="GO:0016810">
    <property type="term" value="F:hydrolase activity, acting on carbon-nitrogen (but not peptide) bonds"/>
    <property type="evidence" value="ECO:0007669"/>
    <property type="project" value="InterPro"/>
</dbReference>
<keyword evidence="5" id="KW-0378">Hydrolase</keyword>
<dbReference type="AlphaFoldDB" id="A0A179H9Y1"/>
<feature type="region of interest" description="Disordered" evidence="9">
    <location>
        <begin position="385"/>
        <end position="411"/>
    </location>
</feature>
<evidence type="ECO:0000256" key="10">
    <source>
        <dbReference type="SAM" id="SignalP"/>
    </source>
</evidence>
<evidence type="ECO:0000256" key="9">
    <source>
        <dbReference type="SAM" id="MobiDB-lite"/>
    </source>
</evidence>
<gene>
    <name evidence="13" type="ORF">Purlil1_5389</name>
    <name evidence="14" type="ORF">VFPBJ_01125</name>
</gene>
<dbReference type="PANTHER" id="PTHR46471:SF2">
    <property type="entry name" value="CHITIN DEACETYLASE-RELATED"/>
    <property type="match status" value="1"/>
</dbReference>
<feature type="domain" description="Chitin-binding type-1" evidence="11">
    <location>
        <begin position="466"/>
        <end position="512"/>
    </location>
</feature>
<feature type="disulfide bond" evidence="8">
    <location>
        <begin position="44"/>
        <end position="56"/>
    </location>
</feature>
<keyword evidence="8" id="KW-1015">Disulfide bond</keyword>
<feature type="disulfide bond" evidence="8">
    <location>
        <begin position="429"/>
        <end position="443"/>
    </location>
</feature>
<dbReference type="InterPro" id="IPR018371">
    <property type="entry name" value="Chitin-binding_1_CS"/>
</dbReference>
<keyword evidence="3" id="KW-0479">Metal-binding</keyword>
<feature type="disulfide bond" evidence="8">
    <location>
        <begin position="49"/>
        <end position="63"/>
    </location>
</feature>
<evidence type="ECO:0000256" key="5">
    <source>
        <dbReference type="ARBA" id="ARBA00022801"/>
    </source>
</evidence>
<dbReference type="CDD" id="cd00035">
    <property type="entry name" value="ChtBD1"/>
    <property type="match status" value="1"/>
</dbReference>
<name>A0A179H9Y1_PURLI</name>
<reference evidence="13 16" key="3">
    <citation type="journal article" date="2024" name="Microbiol. Resour. Announc.">
        <title>Genome annotations for the ascomycete fungi Trichoderma harzianum, Trichoderma aggressivum, and Purpureocillium lilacinum.</title>
        <authorList>
            <person name="Beijen E.P.W."/>
            <person name="Ohm R.A."/>
        </authorList>
    </citation>
    <scope>NUCLEOTIDE SEQUENCE [LARGE SCALE GENOMIC DNA]</scope>
    <source>
        <strain evidence="13 16">CBS 150709</strain>
    </source>
</reference>
<feature type="domain" description="Chitin-binding type-1" evidence="11">
    <location>
        <begin position="410"/>
        <end position="456"/>
    </location>
</feature>
<comment type="caution">
    <text evidence="14">The sequence shown here is derived from an EMBL/GenBank/DDBJ whole genome shotgun (WGS) entry which is preliminary data.</text>
</comment>
<evidence type="ECO:0000256" key="2">
    <source>
        <dbReference type="ARBA" id="ARBA00022669"/>
    </source>
</evidence>
<dbReference type="SMART" id="SM00270">
    <property type="entry name" value="ChtBD1"/>
    <property type="match status" value="3"/>
</dbReference>
<evidence type="ECO:0000313" key="14">
    <source>
        <dbReference type="EMBL" id="OAQ87085.1"/>
    </source>
</evidence>
<dbReference type="Proteomes" id="UP001287286">
    <property type="component" value="Unassembled WGS sequence"/>
</dbReference>
<dbReference type="CDD" id="cd11618">
    <property type="entry name" value="ChtBD1_1"/>
    <property type="match status" value="2"/>
</dbReference>
<accession>A0A179H9Y1</accession>
<dbReference type="PROSITE" id="PS50941">
    <property type="entry name" value="CHIT_BIND_I_2"/>
    <property type="match status" value="3"/>
</dbReference>
<dbReference type="PANTHER" id="PTHR46471">
    <property type="entry name" value="CHITIN DEACETYLASE"/>
    <property type="match status" value="1"/>
</dbReference>
<feature type="domain" description="Chitin-binding type-1" evidence="11">
    <location>
        <begin position="34"/>
        <end position="78"/>
    </location>
</feature>
<evidence type="ECO:0000259" key="11">
    <source>
        <dbReference type="PROSITE" id="PS50941"/>
    </source>
</evidence>
<dbReference type="SUPFAM" id="SSF57016">
    <property type="entry name" value="Plant lectins/antimicrobial peptides"/>
    <property type="match status" value="3"/>
</dbReference>
<evidence type="ECO:0000256" key="1">
    <source>
        <dbReference type="ARBA" id="ARBA00001941"/>
    </source>
</evidence>
<sequence length="512" mass="52877">MRVPIILSLALAVRVKVGFAHVLLDEGFQLLEKRASCGSGVGSCPSGGCCSESGFCGTTEEYCAAPGCQLTYSSGCDTFKKPIGDSTENVARPKLGSVPYGTIITKCTSPGQIALTYDDGPESFTSELLDKLDTLGVKATFFVSGNNVGKGEIDGCGNSWAAIVKRTYDSGHQIAHHTWTHQDLEAANSTIRKTEMIYNEMAFRNIFGWFPTYMRPPFLSCGSNCVSLMSQLGYHIISTNLDTKDYENDSPTLIQVSKNRYSSGVSNTSTSNSYIVLNHDTHEQTVTTLTDYMVQTAKDRGYKLVTVGECLGDPKENWYRSAGSGGACTPAGGAGNNTGGSSSSSSSAASSAASSSAAASSAGSSSSTTGPPIKVPVTTTSSVAASSSSSSSSSAAASASSSGSATISKDQSCGGTNGYTCKGSAYGNCCSAYGWCGSSPAYCGTGCNPKYGTCDPTSETLTNTTVGLCGPSYNATCLYYGTKTCCSKYGYCGNTAAYCGAGCQPKYGTCTA</sequence>
<dbReference type="EMBL" id="JAWRVI010000016">
    <property type="protein sequence ID" value="KAK4090218.1"/>
    <property type="molecule type" value="Genomic_DNA"/>
</dbReference>
<dbReference type="Gene3D" id="3.30.60.10">
    <property type="entry name" value="Endochitinase-like"/>
    <property type="match status" value="3"/>
</dbReference>
<keyword evidence="4 10" id="KW-0732">Signal</keyword>
<dbReference type="GO" id="GO:0008061">
    <property type="term" value="F:chitin binding"/>
    <property type="evidence" value="ECO:0007669"/>
    <property type="project" value="UniProtKB-UniRule"/>
</dbReference>
<evidence type="ECO:0000256" key="6">
    <source>
        <dbReference type="ARBA" id="ARBA00023277"/>
    </source>
</evidence>
<dbReference type="EMBL" id="LSBH01000001">
    <property type="protein sequence ID" value="OAQ87085.1"/>
    <property type="molecule type" value="Genomic_DNA"/>
</dbReference>